<feature type="transmembrane region" description="Helical" evidence="6">
    <location>
        <begin position="626"/>
        <end position="651"/>
    </location>
</feature>
<feature type="transmembrane region" description="Helical" evidence="6">
    <location>
        <begin position="718"/>
        <end position="739"/>
    </location>
</feature>
<feature type="transmembrane region" description="Helical" evidence="6">
    <location>
        <begin position="341"/>
        <end position="363"/>
    </location>
</feature>
<evidence type="ECO:0000256" key="5">
    <source>
        <dbReference type="ARBA" id="ARBA00023136"/>
    </source>
</evidence>
<dbReference type="OrthoDB" id="2934570at2"/>
<gene>
    <name evidence="8" type="ORF">N783_09410</name>
</gene>
<feature type="transmembrane region" description="Helical" evidence="6">
    <location>
        <begin position="674"/>
        <end position="698"/>
    </location>
</feature>
<dbReference type="AlphaFoldDB" id="A0A0A5G6G7"/>
<evidence type="ECO:0000256" key="4">
    <source>
        <dbReference type="ARBA" id="ARBA00022989"/>
    </source>
</evidence>
<evidence type="ECO:0000256" key="3">
    <source>
        <dbReference type="ARBA" id="ARBA00022692"/>
    </source>
</evidence>
<name>A0A0A5G6G7_9BACI</name>
<dbReference type="GO" id="GO:0005886">
    <property type="term" value="C:plasma membrane"/>
    <property type="evidence" value="ECO:0007669"/>
    <property type="project" value="UniProtKB-SubCell"/>
</dbReference>
<feature type="domain" description="ABC3 transporter permease C-terminal" evidence="7">
    <location>
        <begin position="631"/>
        <end position="747"/>
    </location>
</feature>
<keyword evidence="2" id="KW-1003">Cell membrane</keyword>
<evidence type="ECO:0000259" key="7">
    <source>
        <dbReference type="Pfam" id="PF02687"/>
    </source>
</evidence>
<feature type="transmembrane region" description="Helical" evidence="6">
    <location>
        <begin position="21"/>
        <end position="42"/>
    </location>
</feature>
<feature type="domain" description="ABC3 transporter permease C-terminal" evidence="7">
    <location>
        <begin position="251"/>
        <end position="371"/>
    </location>
</feature>
<dbReference type="Proteomes" id="UP000030403">
    <property type="component" value="Unassembled WGS sequence"/>
</dbReference>
<sequence length="758" mass="86211">MILRKSILRHIKEKKFQYFGVIVLLLISIMLFVSMSMAISTLDTRNQQFKESYHQEDFHFIVSESIHQDQLSTWEQNFEIDLEKRSYTDVDYKSEDTTLRVFSLTEDINKPYISEGDLPNKQGEIAVSPPFAKAHDISVGDTVEVNNQNLRVTGFMYLPDYIYILERVSDLVNDPKSFGLAITGEDTLTNLSSRSVSQVIGQGNSEEEVASFKDHVVDNYSLLRWMNADENPRIEFVESEIESSEAVITTLPLFILVLSVMMVLMILKRQLEMQRKEIGTLMALGYRKKELMRHYLSHAGVIGIIGSILGLLAGAGLSIPITNLYSEYYNLPSISYFDWDMMVLVIGFIVPNVVLLIMTYFVIRKPLKQSPLDLLSPKDVSKGKKSMLERLPFFKKGSFISRFRLRLLVRKKTRAVYIFIGVMFSTILLIFGFVTYNSMDDIVETTYKKIFTYDYGVYYNKLQQGDLEEGASPFTNAEIQVQQLNDKEDISIDQKVSIYGFEPGTDQIQLLNDEEHLLNDKAESGFVVSQPLASVLGLELGDELTIGNAYNDKTITKEVKGVANVYIGFSVYFQLNEVNSFLGYPEGVYTAKWTNVEPTESEQILYVENKKDAIENFESTSQLTRYSVMGIAGFAFLIGVIVLTLITNLIVEENSPSISLLKVMGYKDNEISKMVLNVFTPIVLFSYVVSVPIAYYSIDGMMTSLVEQTGFSLPVNLSWFMIVLGFVIIMVTYFVSLWISKRKLKNVSLQEALKKQQD</sequence>
<evidence type="ECO:0000313" key="9">
    <source>
        <dbReference type="Proteomes" id="UP000030403"/>
    </source>
</evidence>
<dbReference type="InterPro" id="IPR003838">
    <property type="entry name" value="ABC3_permease_C"/>
</dbReference>
<dbReference type="EMBL" id="AVPF01000023">
    <property type="protein sequence ID" value="KGX87624.1"/>
    <property type="molecule type" value="Genomic_DNA"/>
</dbReference>
<feature type="transmembrane region" description="Helical" evidence="6">
    <location>
        <begin position="295"/>
        <end position="321"/>
    </location>
</feature>
<dbReference type="eggNOG" id="COG0577">
    <property type="taxonomic scope" value="Bacteria"/>
</dbReference>
<organism evidence="8 9">
    <name type="scientific">Pontibacillus marinus BH030004 = DSM 16465</name>
    <dbReference type="NCBI Taxonomy" id="1385511"/>
    <lineage>
        <taxon>Bacteria</taxon>
        <taxon>Bacillati</taxon>
        <taxon>Bacillota</taxon>
        <taxon>Bacilli</taxon>
        <taxon>Bacillales</taxon>
        <taxon>Bacillaceae</taxon>
        <taxon>Pontibacillus</taxon>
    </lineage>
</organism>
<evidence type="ECO:0000256" key="2">
    <source>
        <dbReference type="ARBA" id="ARBA00022475"/>
    </source>
</evidence>
<keyword evidence="5 6" id="KW-0472">Membrane</keyword>
<keyword evidence="9" id="KW-1185">Reference proteome</keyword>
<comment type="caution">
    <text evidence="8">The sequence shown here is derived from an EMBL/GenBank/DDBJ whole genome shotgun (WGS) entry which is preliminary data.</text>
</comment>
<accession>A0A0A5G6G7</accession>
<dbReference type="PANTHER" id="PTHR30287">
    <property type="entry name" value="MEMBRANE COMPONENT OF PREDICTED ABC SUPERFAMILY METABOLITE UPTAKE TRANSPORTER"/>
    <property type="match status" value="1"/>
</dbReference>
<dbReference type="Pfam" id="PF02687">
    <property type="entry name" value="FtsX"/>
    <property type="match status" value="2"/>
</dbReference>
<reference evidence="8 9" key="1">
    <citation type="submission" date="2013-08" db="EMBL/GenBank/DDBJ databases">
        <authorList>
            <person name="Huang J."/>
            <person name="Wang G."/>
        </authorList>
    </citation>
    <scope>NUCLEOTIDE SEQUENCE [LARGE SCALE GENOMIC DNA]</scope>
    <source>
        <strain evidence="8 9">BH030004</strain>
    </source>
</reference>
<comment type="subcellular location">
    <subcellularLocation>
        <location evidence="1">Cell membrane</location>
        <topology evidence="1">Multi-pass membrane protein</topology>
    </subcellularLocation>
</comment>
<dbReference type="RefSeq" id="WP_027446085.1">
    <property type="nucleotide sequence ID" value="NZ_AULJ01000020.1"/>
</dbReference>
<keyword evidence="4 6" id="KW-1133">Transmembrane helix</keyword>
<feature type="transmembrane region" description="Helical" evidence="6">
    <location>
        <begin position="246"/>
        <end position="267"/>
    </location>
</feature>
<dbReference type="InterPro" id="IPR038766">
    <property type="entry name" value="Membrane_comp_ABC_pdt"/>
</dbReference>
<evidence type="ECO:0000313" key="8">
    <source>
        <dbReference type="EMBL" id="KGX87624.1"/>
    </source>
</evidence>
<proteinExistence type="predicted"/>
<evidence type="ECO:0000256" key="6">
    <source>
        <dbReference type="SAM" id="Phobius"/>
    </source>
</evidence>
<dbReference type="STRING" id="1385511.GCA_000425225_02081"/>
<feature type="transmembrane region" description="Helical" evidence="6">
    <location>
        <begin position="415"/>
        <end position="436"/>
    </location>
</feature>
<protein>
    <recommendedName>
        <fullName evidence="7">ABC3 transporter permease C-terminal domain-containing protein</fullName>
    </recommendedName>
</protein>
<keyword evidence="3 6" id="KW-0812">Transmembrane</keyword>
<dbReference type="PANTHER" id="PTHR30287:SF1">
    <property type="entry name" value="INNER MEMBRANE PROTEIN"/>
    <property type="match status" value="1"/>
</dbReference>
<evidence type="ECO:0000256" key="1">
    <source>
        <dbReference type="ARBA" id="ARBA00004651"/>
    </source>
</evidence>